<name>A0A5D3C9C9_CUCMM</name>
<organism evidence="1 2">
    <name type="scientific">Cucumis melo var. makuwa</name>
    <name type="common">Oriental melon</name>
    <dbReference type="NCBI Taxonomy" id="1194695"/>
    <lineage>
        <taxon>Eukaryota</taxon>
        <taxon>Viridiplantae</taxon>
        <taxon>Streptophyta</taxon>
        <taxon>Embryophyta</taxon>
        <taxon>Tracheophyta</taxon>
        <taxon>Spermatophyta</taxon>
        <taxon>Magnoliopsida</taxon>
        <taxon>eudicotyledons</taxon>
        <taxon>Gunneridae</taxon>
        <taxon>Pentapetalae</taxon>
        <taxon>rosids</taxon>
        <taxon>fabids</taxon>
        <taxon>Cucurbitales</taxon>
        <taxon>Cucurbitaceae</taxon>
        <taxon>Benincaseae</taxon>
        <taxon>Cucumis</taxon>
    </lineage>
</organism>
<comment type="caution">
    <text evidence="1">The sequence shown here is derived from an EMBL/GenBank/DDBJ whole genome shotgun (WGS) entry which is preliminary data.</text>
</comment>
<sequence length="297" mass="33385">MKEIEEEDDERNQLSVSRLTVYRNGCNKSNLIQIVDDKDVSWLMLVMLKFSNNDLLVVVDSVFVSDVGNIPYLSSKLPRAQDSRNEMVIIDLDAFESAHTSIPIRVGSMFRNKFVTPQTFESSGSVERTYQSSAPEGCTYQSSAPKGCTHQSSAPEGCTISLVLPKDARISLVLPKDAHISLVLPKDAYILAIRITNSHTIRENPRPNQLPTKTGLTALPRPNSMINIQTNDYYILNRNFKIRLALGIYMLRCTLEDLYAMLSAFSDTLIRNNPVEEADDEGWFKFYFMALAASIDS</sequence>
<evidence type="ECO:0000313" key="2">
    <source>
        <dbReference type="Proteomes" id="UP000321947"/>
    </source>
</evidence>
<evidence type="ECO:0000313" key="1">
    <source>
        <dbReference type="EMBL" id="TYK07940.1"/>
    </source>
</evidence>
<accession>A0A5D3C9C9</accession>
<reference evidence="1 2" key="1">
    <citation type="submission" date="2019-08" db="EMBL/GenBank/DDBJ databases">
        <title>Draft genome sequences of two oriental melons (Cucumis melo L. var makuwa).</title>
        <authorList>
            <person name="Kwon S.-Y."/>
        </authorList>
    </citation>
    <scope>NUCLEOTIDE SEQUENCE [LARGE SCALE GENOMIC DNA]</scope>
    <source>
        <strain evidence="2">cv. Chang Bougi</strain>
        <tissue evidence="1">Leaf</tissue>
    </source>
</reference>
<protein>
    <submittedName>
        <fullName evidence="1">NBS-LRR type resistance protein</fullName>
    </submittedName>
</protein>
<dbReference type="Proteomes" id="UP000321947">
    <property type="component" value="Unassembled WGS sequence"/>
</dbReference>
<proteinExistence type="predicted"/>
<gene>
    <name evidence="1" type="ORF">E5676_scaffold265G00570</name>
</gene>
<dbReference type="EMBL" id="SSTD01012952">
    <property type="protein sequence ID" value="TYK07940.1"/>
    <property type="molecule type" value="Genomic_DNA"/>
</dbReference>
<dbReference type="AlphaFoldDB" id="A0A5D3C9C9"/>